<sequence>MKYFFTQTLQNTILIVFILMIRNFFKDEKNNDICKLLDSEHIFLILFFSVALASYETYKKMRSDSKKELNLKLHFKSILNEPYIL</sequence>
<evidence type="ECO:0000256" key="1">
    <source>
        <dbReference type="SAM" id="Phobius"/>
    </source>
</evidence>
<feature type="transmembrane region" description="Helical" evidence="1">
    <location>
        <begin position="7"/>
        <end position="25"/>
    </location>
</feature>
<keyword evidence="3" id="KW-1185">Reference proteome</keyword>
<evidence type="ECO:0000313" key="2">
    <source>
        <dbReference type="EMBL" id="TWI01225.1"/>
    </source>
</evidence>
<dbReference type="Proteomes" id="UP000317519">
    <property type="component" value="Unassembled WGS sequence"/>
</dbReference>
<name>A0ABY3FLA6_9FLAO</name>
<protein>
    <submittedName>
        <fullName evidence="2">Uncharacterized protein</fullName>
    </submittedName>
</protein>
<keyword evidence="1" id="KW-0472">Membrane</keyword>
<keyword evidence="1" id="KW-0812">Transmembrane</keyword>
<accession>A0ABY3FLA6</accession>
<organism evidence="2 3">
    <name type="scientific">Flavobacterium tiangeerense</name>
    <dbReference type="NCBI Taxonomy" id="459471"/>
    <lineage>
        <taxon>Bacteria</taxon>
        <taxon>Pseudomonadati</taxon>
        <taxon>Bacteroidota</taxon>
        <taxon>Flavobacteriia</taxon>
        <taxon>Flavobacteriales</taxon>
        <taxon>Flavobacteriaceae</taxon>
        <taxon>Flavobacterium</taxon>
    </lineage>
</organism>
<feature type="transmembrane region" description="Helical" evidence="1">
    <location>
        <begin position="41"/>
        <end position="58"/>
    </location>
</feature>
<evidence type="ECO:0000313" key="3">
    <source>
        <dbReference type="Proteomes" id="UP000317519"/>
    </source>
</evidence>
<comment type="caution">
    <text evidence="2">The sequence shown here is derived from an EMBL/GenBank/DDBJ whole genome shotgun (WGS) entry which is preliminary data.</text>
</comment>
<gene>
    <name evidence="2" type="ORF">IQ05_00797</name>
</gene>
<reference evidence="2 3" key="1">
    <citation type="journal article" date="2015" name="Stand. Genomic Sci.">
        <title>Genomic Encyclopedia of Bacterial and Archaeal Type Strains, Phase III: the genomes of soil and plant-associated and newly described type strains.</title>
        <authorList>
            <person name="Whitman W.B."/>
            <person name="Woyke T."/>
            <person name="Klenk H.P."/>
            <person name="Zhou Y."/>
            <person name="Lilburn T.G."/>
            <person name="Beck B.J."/>
            <person name="De Vos P."/>
            <person name="Vandamme P."/>
            <person name="Eisen J.A."/>
            <person name="Garrity G."/>
            <person name="Hugenholtz P."/>
            <person name="Kyrpides N.C."/>
        </authorList>
    </citation>
    <scope>NUCLEOTIDE SEQUENCE [LARGE SCALE GENOMIC DNA]</scope>
    <source>
        <strain evidence="2 3">CGMCC 1.6847</strain>
    </source>
</reference>
<dbReference type="EMBL" id="VLKO01000003">
    <property type="protein sequence ID" value="TWI01225.1"/>
    <property type="molecule type" value="Genomic_DNA"/>
</dbReference>
<keyword evidence="1" id="KW-1133">Transmembrane helix</keyword>
<proteinExistence type="predicted"/>